<evidence type="ECO:0000259" key="3">
    <source>
        <dbReference type="Pfam" id="PF00535"/>
    </source>
</evidence>
<accession>A0A6N8II23</accession>
<reference evidence="4 5" key="1">
    <citation type="submission" date="2019-11" db="EMBL/GenBank/DDBJ databases">
        <title>Whole genome shotgun sequencing (WGS) data from Adlercreutzia equolifaciens ResAG-91, Eggerthella lenta MRI-F36, MRI-F37, MRI-F40, ResAG-49, ResAG-88, ResAG-121, ResAG-145, and Gordonibacter sp. ResAG-5, ResAG-26, ResAG-43, ResAG-50, ResAG-59.</title>
        <authorList>
            <person name="Stoll D.A."/>
            <person name="Danylec N."/>
            <person name="Franz C.M.A.P."/>
            <person name="Huch M."/>
        </authorList>
    </citation>
    <scope>NUCLEOTIDE SEQUENCE [LARGE SCALE GENOMIC DNA]</scope>
    <source>
        <strain evidence="4 5">ResAG-59</strain>
    </source>
</reference>
<keyword evidence="2 4" id="KW-0808">Transferase</keyword>
<dbReference type="Proteomes" id="UP000468327">
    <property type="component" value="Unassembled WGS sequence"/>
</dbReference>
<dbReference type="EMBL" id="WPOC01000008">
    <property type="protein sequence ID" value="MVN15020.1"/>
    <property type="molecule type" value="Genomic_DNA"/>
</dbReference>
<evidence type="ECO:0000313" key="4">
    <source>
        <dbReference type="EMBL" id="MVN15020.1"/>
    </source>
</evidence>
<dbReference type="PANTHER" id="PTHR22916">
    <property type="entry name" value="GLYCOSYLTRANSFERASE"/>
    <property type="match status" value="1"/>
</dbReference>
<dbReference type="InterPro" id="IPR001173">
    <property type="entry name" value="Glyco_trans_2-like"/>
</dbReference>
<proteinExistence type="predicted"/>
<evidence type="ECO:0000256" key="2">
    <source>
        <dbReference type="ARBA" id="ARBA00022679"/>
    </source>
</evidence>
<dbReference type="AlphaFoldDB" id="A0A6N8II23"/>
<dbReference type="RefSeq" id="WP_087192283.1">
    <property type="nucleotide sequence ID" value="NZ_NFJN01000043.1"/>
</dbReference>
<protein>
    <submittedName>
        <fullName evidence="4">Glycosyltransferase</fullName>
    </submittedName>
</protein>
<keyword evidence="5" id="KW-1185">Reference proteome</keyword>
<dbReference type="Pfam" id="PF00535">
    <property type="entry name" value="Glycos_transf_2"/>
    <property type="match status" value="1"/>
</dbReference>
<organism evidence="4 5">
    <name type="scientific">Gordonibacter urolithinfaciens</name>
    <dbReference type="NCBI Taxonomy" id="1335613"/>
    <lineage>
        <taxon>Bacteria</taxon>
        <taxon>Bacillati</taxon>
        <taxon>Actinomycetota</taxon>
        <taxon>Coriobacteriia</taxon>
        <taxon>Eggerthellales</taxon>
        <taxon>Eggerthellaceae</taxon>
        <taxon>Gordonibacter</taxon>
    </lineage>
</organism>
<dbReference type="GO" id="GO:0016757">
    <property type="term" value="F:glycosyltransferase activity"/>
    <property type="evidence" value="ECO:0007669"/>
    <property type="project" value="UniProtKB-KW"/>
</dbReference>
<feature type="domain" description="Glycosyltransferase 2-like" evidence="3">
    <location>
        <begin position="6"/>
        <end position="130"/>
    </location>
</feature>
<dbReference type="SUPFAM" id="SSF53448">
    <property type="entry name" value="Nucleotide-diphospho-sugar transferases"/>
    <property type="match status" value="1"/>
</dbReference>
<name>A0A6N8II23_9ACTN</name>
<comment type="caution">
    <text evidence="4">The sequence shown here is derived from an EMBL/GenBank/DDBJ whole genome shotgun (WGS) entry which is preliminary data.</text>
</comment>
<dbReference type="PANTHER" id="PTHR22916:SF51">
    <property type="entry name" value="GLYCOSYLTRANSFERASE EPSH-RELATED"/>
    <property type="match status" value="1"/>
</dbReference>
<sequence>MPMLYSVIVPVYNVEAYLRECVSSVRAQTYPDWELVLVDDGSTDSSPAICDELAEELGEQACVVHQDSAGLLAARRAGLRAAKGDAFVSLDSDDALRSDALEMIDAAFRSGEDVDVVAYGYSRDRGFSTMVAAPFDSAGHFTRADLVRRSCLPPTLFSMWAKAVRRRVMDLDADYSDYFGLSFAEDLLQSLPIADAVRRGYYIDEPLYYYRVNTASLTRKFDLRQLDARELVHKIHLGYARRWAEELGDTSLVAGVQMTGLKSYAEIAQGVCEVLPKAEAMNCLCEFSQDPTFLEYYALPCCLDGIRRDRRLILRMLSSGHFDVIWAMAKAKAALHKISRR</sequence>
<evidence type="ECO:0000313" key="5">
    <source>
        <dbReference type="Proteomes" id="UP000468327"/>
    </source>
</evidence>
<keyword evidence="1" id="KW-0328">Glycosyltransferase</keyword>
<gene>
    <name evidence="4" type="ORF">GO738_06580</name>
</gene>
<dbReference type="CDD" id="cd00761">
    <property type="entry name" value="Glyco_tranf_GTA_type"/>
    <property type="match status" value="1"/>
</dbReference>
<evidence type="ECO:0000256" key="1">
    <source>
        <dbReference type="ARBA" id="ARBA00022676"/>
    </source>
</evidence>
<dbReference type="InterPro" id="IPR029044">
    <property type="entry name" value="Nucleotide-diphossugar_trans"/>
</dbReference>
<dbReference type="Gene3D" id="3.90.550.10">
    <property type="entry name" value="Spore Coat Polysaccharide Biosynthesis Protein SpsA, Chain A"/>
    <property type="match status" value="1"/>
</dbReference>